<feature type="compositionally biased region" description="Low complexity" evidence="4">
    <location>
        <begin position="23"/>
        <end position="34"/>
    </location>
</feature>
<keyword evidence="3" id="KW-0206">Cytoskeleton</keyword>
<proteinExistence type="predicted"/>
<comment type="subcellular location">
    <subcellularLocation>
        <location evidence="1">Cytoplasm</location>
        <location evidence="1">Cytoskeleton</location>
        <location evidence="1">Microtubule organizing center</location>
        <location evidence="1">Centrosome</location>
    </subcellularLocation>
</comment>
<evidence type="ECO:0000256" key="2">
    <source>
        <dbReference type="ARBA" id="ARBA00022490"/>
    </source>
</evidence>
<evidence type="ECO:0000256" key="3">
    <source>
        <dbReference type="ARBA" id="ARBA00023212"/>
    </source>
</evidence>
<evidence type="ECO:0000256" key="1">
    <source>
        <dbReference type="ARBA" id="ARBA00004300"/>
    </source>
</evidence>
<evidence type="ECO:0000313" key="6">
    <source>
        <dbReference type="EMBL" id="KUF92523.1"/>
    </source>
</evidence>
<dbReference type="InterPro" id="IPR029299">
    <property type="entry name" value="ALMS_motif"/>
</dbReference>
<dbReference type="AlphaFoldDB" id="A0A0W8D858"/>
<feature type="compositionally biased region" description="Basic and acidic residues" evidence="4">
    <location>
        <begin position="83"/>
        <end position="126"/>
    </location>
</feature>
<evidence type="ECO:0000259" key="5">
    <source>
        <dbReference type="Pfam" id="PF15309"/>
    </source>
</evidence>
<sequence length="234" mass="27511">MHNYRRSNQYGSEEERKHDDSSSDASFSSSVASSQRHSLKKAERIVIPAKKAKGNSNDSDGDDAGKEMSLAEAFQRRHPRFGQRVESHQDKLKRQREKQPEQKAETLEQKTTAKRDTAPDDLPPEKQELLNRLASGSRAKISNREMKERSRRLYHQLPEVVERKRQEEVMRRRRERLNELREQEKFVGGKYEARDHLVKSQSEHLFNLEEEHKRMTKKLALDDFELKPVPKPKD</sequence>
<organism evidence="6 7">
    <name type="scientific">Phytophthora nicotianae</name>
    <name type="common">Potato buckeye rot agent</name>
    <name type="synonym">Phytophthora parasitica</name>
    <dbReference type="NCBI Taxonomy" id="4792"/>
    <lineage>
        <taxon>Eukaryota</taxon>
        <taxon>Sar</taxon>
        <taxon>Stramenopiles</taxon>
        <taxon>Oomycota</taxon>
        <taxon>Peronosporomycetes</taxon>
        <taxon>Peronosporales</taxon>
        <taxon>Peronosporaceae</taxon>
        <taxon>Phytophthora</taxon>
    </lineage>
</organism>
<accession>A0A0W8D858</accession>
<dbReference type="Pfam" id="PF15309">
    <property type="entry name" value="ALMS_motif"/>
    <property type="match status" value="1"/>
</dbReference>
<feature type="domain" description="ALMS motif" evidence="5">
    <location>
        <begin position="67"/>
        <end position="181"/>
    </location>
</feature>
<name>A0A0W8D858_PHYNI</name>
<dbReference type="EMBL" id="LNFP01000462">
    <property type="protein sequence ID" value="KUF92523.1"/>
    <property type="molecule type" value="Genomic_DNA"/>
</dbReference>
<feature type="compositionally biased region" description="Polar residues" evidence="4">
    <location>
        <begin position="1"/>
        <end position="11"/>
    </location>
</feature>
<reference evidence="6 7" key="1">
    <citation type="submission" date="2015-11" db="EMBL/GenBank/DDBJ databases">
        <title>Genomes and virulence difference between two physiological races of Phytophthora nicotianae.</title>
        <authorList>
            <person name="Liu H."/>
            <person name="Ma X."/>
            <person name="Yu H."/>
            <person name="Fang D."/>
            <person name="Li Y."/>
            <person name="Wang X."/>
            <person name="Wang W."/>
            <person name="Dong Y."/>
            <person name="Xiao B."/>
        </authorList>
    </citation>
    <scope>NUCLEOTIDE SEQUENCE [LARGE SCALE GENOMIC DNA]</scope>
    <source>
        <strain evidence="7">race 1</strain>
    </source>
</reference>
<comment type="caution">
    <text evidence="6">The sequence shown here is derived from an EMBL/GenBank/DDBJ whole genome shotgun (WGS) entry which is preliminary data.</text>
</comment>
<dbReference type="GO" id="GO:0005813">
    <property type="term" value="C:centrosome"/>
    <property type="evidence" value="ECO:0007669"/>
    <property type="project" value="UniProtKB-SubCell"/>
</dbReference>
<dbReference type="Proteomes" id="UP000054636">
    <property type="component" value="Unassembled WGS sequence"/>
</dbReference>
<feature type="region of interest" description="Disordered" evidence="4">
    <location>
        <begin position="1"/>
        <end position="126"/>
    </location>
</feature>
<keyword evidence="2" id="KW-0963">Cytoplasm</keyword>
<evidence type="ECO:0000256" key="4">
    <source>
        <dbReference type="SAM" id="MobiDB-lite"/>
    </source>
</evidence>
<protein>
    <recommendedName>
        <fullName evidence="5">ALMS motif domain-containing protein</fullName>
    </recommendedName>
</protein>
<evidence type="ECO:0000313" key="7">
    <source>
        <dbReference type="Proteomes" id="UP000054636"/>
    </source>
</evidence>
<gene>
    <name evidence="6" type="ORF">AM588_10003699</name>
</gene>